<dbReference type="Proteomes" id="UP000281985">
    <property type="component" value="Unassembled WGS sequence"/>
</dbReference>
<dbReference type="PANTHER" id="PTHR30348">
    <property type="entry name" value="UNCHARACTERIZED PROTEIN YECE"/>
    <property type="match status" value="1"/>
</dbReference>
<evidence type="ECO:0000313" key="1">
    <source>
        <dbReference type="EMBL" id="RMB57679.1"/>
    </source>
</evidence>
<dbReference type="EMBL" id="REFV01000010">
    <property type="protein sequence ID" value="RMB57679.1"/>
    <property type="molecule type" value="Genomic_DNA"/>
</dbReference>
<organism evidence="1 2">
    <name type="scientific">Dokdonia sinensis</name>
    <dbReference type="NCBI Taxonomy" id="2479847"/>
    <lineage>
        <taxon>Bacteria</taxon>
        <taxon>Pseudomonadati</taxon>
        <taxon>Bacteroidota</taxon>
        <taxon>Flavobacteriia</taxon>
        <taxon>Flavobacteriales</taxon>
        <taxon>Flavobacteriaceae</taxon>
        <taxon>Dokdonia</taxon>
    </lineage>
</organism>
<dbReference type="PANTHER" id="PTHR30348:SF9">
    <property type="entry name" value="UPF0759 PROTEIN YECE"/>
    <property type="match status" value="1"/>
</dbReference>
<dbReference type="Pfam" id="PF01904">
    <property type="entry name" value="DUF72"/>
    <property type="match status" value="1"/>
</dbReference>
<dbReference type="AlphaFoldDB" id="A0A3M0G9A0"/>
<dbReference type="RefSeq" id="WP_121917786.1">
    <property type="nucleotide sequence ID" value="NZ_REFV01000010.1"/>
</dbReference>
<name>A0A3M0G9A0_9FLAO</name>
<keyword evidence="2" id="KW-1185">Reference proteome</keyword>
<reference evidence="1 2" key="1">
    <citation type="submission" date="2018-10" db="EMBL/GenBank/DDBJ databases">
        <title>Dokdonia luteus sp. nov., isolated from sea water.</title>
        <authorList>
            <person name="Zhou L.Y."/>
            <person name="Du Z.J."/>
        </authorList>
    </citation>
    <scope>NUCLEOTIDE SEQUENCE [LARGE SCALE GENOMIC DNA]</scope>
    <source>
        <strain evidence="1 2">SH27</strain>
    </source>
</reference>
<accession>A0A3M0G9A0</accession>
<dbReference type="InterPro" id="IPR002763">
    <property type="entry name" value="DUF72"/>
</dbReference>
<sequence>MQFGKVDHPENIDFTLPPDHPATKDVIGNTFAKAKNEPIQVYVGCAKWNRAELKGFYPRGTKDELEYYSSQFNSIELNATFYRLFPKEQFIKWREKVPEGFKFFPKITNMISHRKRLIDSQDFIPEYLDHTLLLEDHLGTIFLQMHNNFQPKDFDRVDNFVNHWPSDVPIALEFRHTDWFNNPEVAERLYLLLEENNMANVLVDTAGRRDIMHMRLTNDEAFIRYVGANHPSDYARLDEWVERLTHWVDLGLRKIHFFIHQNIEQESTLLSAYFIKKLNPALGINLHIPGEPTADQNTLF</sequence>
<dbReference type="InterPro" id="IPR036520">
    <property type="entry name" value="UPF0759_sf"/>
</dbReference>
<dbReference type="OrthoDB" id="9780310at2"/>
<protein>
    <submittedName>
        <fullName evidence="1">DUF72 domain-containing protein</fullName>
    </submittedName>
</protein>
<dbReference type="Gene3D" id="3.20.20.410">
    <property type="entry name" value="Protein of unknown function UPF0759"/>
    <property type="match status" value="1"/>
</dbReference>
<comment type="caution">
    <text evidence="1">The sequence shown here is derived from an EMBL/GenBank/DDBJ whole genome shotgun (WGS) entry which is preliminary data.</text>
</comment>
<dbReference type="SUPFAM" id="SSF117396">
    <property type="entry name" value="TM1631-like"/>
    <property type="match status" value="1"/>
</dbReference>
<gene>
    <name evidence="1" type="ORF">EAX61_11250</name>
</gene>
<proteinExistence type="predicted"/>
<evidence type="ECO:0000313" key="2">
    <source>
        <dbReference type="Proteomes" id="UP000281985"/>
    </source>
</evidence>